<dbReference type="EMBL" id="JBHSBC010000034">
    <property type="protein sequence ID" value="MFC3984471.1"/>
    <property type="molecule type" value="Genomic_DNA"/>
</dbReference>
<feature type="compositionally biased region" description="Low complexity" evidence="1">
    <location>
        <begin position="61"/>
        <end position="70"/>
    </location>
</feature>
<feature type="non-terminal residue" evidence="2">
    <location>
        <position position="1"/>
    </location>
</feature>
<evidence type="ECO:0000313" key="3">
    <source>
        <dbReference type="Proteomes" id="UP001595698"/>
    </source>
</evidence>
<feature type="compositionally biased region" description="Basic and acidic residues" evidence="1">
    <location>
        <begin position="47"/>
        <end position="56"/>
    </location>
</feature>
<reference evidence="3" key="1">
    <citation type="journal article" date="2019" name="Int. J. Syst. Evol. Microbiol.">
        <title>The Global Catalogue of Microorganisms (GCM) 10K type strain sequencing project: providing services to taxonomists for standard genome sequencing and annotation.</title>
        <authorList>
            <consortium name="The Broad Institute Genomics Platform"/>
            <consortium name="The Broad Institute Genome Sequencing Center for Infectious Disease"/>
            <person name="Wu L."/>
            <person name="Ma J."/>
        </authorList>
    </citation>
    <scope>NUCLEOTIDE SEQUENCE [LARGE SCALE GENOMIC DNA]</scope>
    <source>
        <strain evidence="3">TBRC 7912</strain>
    </source>
</reference>
<organism evidence="2 3">
    <name type="scientific">Streptosporangium jomthongense</name>
    <dbReference type="NCBI Taxonomy" id="1193683"/>
    <lineage>
        <taxon>Bacteria</taxon>
        <taxon>Bacillati</taxon>
        <taxon>Actinomycetota</taxon>
        <taxon>Actinomycetes</taxon>
        <taxon>Streptosporangiales</taxon>
        <taxon>Streptosporangiaceae</taxon>
        <taxon>Streptosporangium</taxon>
    </lineage>
</organism>
<feature type="region of interest" description="Disordered" evidence="1">
    <location>
        <begin position="47"/>
        <end position="70"/>
    </location>
</feature>
<accession>A0ABV8F988</accession>
<dbReference type="InterPro" id="IPR045635">
    <property type="entry name" value="DUF6412"/>
</dbReference>
<sequence length="70" mass="7137">GPVTAAAVIGLGVLLLAWALRGVPTAAKTGGHFALSARERAGRLVFVRQRDPDRAGRSRPRAPSAGPAPA</sequence>
<comment type="caution">
    <text evidence="2">The sequence shown here is derived from an EMBL/GenBank/DDBJ whole genome shotgun (WGS) entry which is preliminary data.</text>
</comment>
<evidence type="ECO:0000256" key="1">
    <source>
        <dbReference type="SAM" id="MobiDB-lite"/>
    </source>
</evidence>
<dbReference type="Proteomes" id="UP001595698">
    <property type="component" value="Unassembled WGS sequence"/>
</dbReference>
<dbReference type="Pfam" id="PF19950">
    <property type="entry name" value="DUF6412"/>
    <property type="match status" value="1"/>
</dbReference>
<gene>
    <name evidence="2" type="ORF">ACFOYY_30345</name>
</gene>
<evidence type="ECO:0000313" key="2">
    <source>
        <dbReference type="EMBL" id="MFC3984471.1"/>
    </source>
</evidence>
<proteinExistence type="predicted"/>
<dbReference type="RefSeq" id="WP_386194312.1">
    <property type="nucleotide sequence ID" value="NZ_JBHSBC010000034.1"/>
</dbReference>
<name>A0ABV8F988_9ACTN</name>
<keyword evidence="3" id="KW-1185">Reference proteome</keyword>
<protein>
    <submittedName>
        <fullName evidence="2">DUF6412 domain-containing protein</fullName>
    </submittedName>
</protein>